<dbReference type="PANTHER" id="PTHR33048">
    <property type="entry name" value="PTH11-LIKE INTEGRAL MEMBRANE PROTEIN (AFU_ORTHOLOGUE AFUA_5G11245)"/>
    <property type="match status" value="1"/>
</dbReference>
<protein>
    <recommendedName>
        <fullName evidence="7">Rhodopsin domain-containing protein</fullName>
    </recommendedName>
</protein>
<evidence type="ECO:0000256" key="5">
    <source>
        <dbReference type="ARBA" id="ARBA00038359"/>
    </source>
</evidence>
<dbReference type="InterPro" id="IPR052337">
    <property type="entry name" value="SAT4-like"/>
</dbReference>
<keyword evidence="2 6" id="KW-0812">Transmembrane</keyword>
<keyword evidence="4 6" id="KW-0472">Membrane</keyword>
<dbReference type="Pfam" id="PF20684">
    <property type="entry name" value="Fung_rhodopsin"/>
    <property type="match status" value="1"/>
</dbReference>
<evidence type="ECO:0000256" key="3">
    <source>
        <dbReference type="ARBA" id="ARBA00022989"/>
    </source>
</evidence>
<sequence>MSESSSVAYCGQQLIGVSIAIAVLQILIVAARFYARYTQRQKYGIDDYLIILALVASVGQSALYIYLVKHGGIGYHLQYVEKTPEKMGLYANEIFDFPFTITPAKISILLFYVRIFDVPNFRILAWVVGAIVLGHGIGVLFAAIFQCSPIAYTWDTTIVGGSCFDQEAFYRYVSPPNILTDVFLLIMPLPFVWKLHTQLRQKIALTGIFFLGSLGTVASILRMSVFFQESATTDPTWASVKLGTWTILEGGIIIIAACLPSVWQLITKMIPRKLLINSSSGQQASNQYSITRRAKRSTGFSQLEGAELAPWPLNESLSSLGHSNLKSGPDFSLDHIHAH</sequence>
<dbReference type="InterPro" id="IPR049326">
    <property type="entry name" value="Rhodopsin_dom_fungi"/>
</dbReference>
<name>A0AAD6HNU2_9EURO</name>
<feature type="transmembrane region" description="Helical" evidence="6">
    <location>
        <begin position="97"/>
        <end position="116"/>
    </location>
</feature>
<keyword evidence="9" id="KW-1185">Reference proteome</keyword>
<feature type="transmembrane region" description="Helical" evidence="6">
    <location>
        <begin position="14"/>
        <end position="35"/>
    </location>
</feature>
<evidence type="ECO:0000259" key="7">
    <source>
        <dbReference type="Pfam" id="PF20684"/>
    </source>
</evidence>
<gene>
    <name evidence="8" type="ORF">N7493_004541</name>
</gene>
<dbReference type="PANTHER" id="PTHR33048:SF47">
    <property type="entry name" value="INTEGRAL MEMBRANE PROTEIN-RELATED"/>
    <property type="match status" value="1"/>
</dbReference>
<evidence type="ECO:0000313" key="8">
    <source>
        <dbReference type="EMBL" id="KAJ5728211.1"/>
    </source>
</evidence>
<comment type="caution">
    <text evidence="8">The sequence shown here is derived from an EMBL/GenBank/DDBJ whole genome shotgun (WGS) entry which is preliminary data.</text>
</comment>
<evidence type="ECO:0000256" key="6">
    <source>
        <dbReference type="SAM" id="Phobius"/>
    </source>
</evidence>
<dbReference type="GO" id="GO:0016020">
    <property type="term" value="C:membrane"/>
    <property type="evidence" value="ECO:0007669"/>
    <property type="project" value="UniProtKB-SubCell"/>
</dbReference>
<evidence type="ECO:0000256" key="4">
    <source>
        <dbReference type="ARBA" id="ARBA00023136"/>
    </source>
</evidence>
<dbReference type="EMBL" id="JAQJAN010000005">
    <property type="protein sequence ID" value="KAJ5728211.1"/>
    <property type="molecule type" value="Genomic_DNA"/>
</dbReference>
<feature type="transmembrane region" description="Helical" evidence="6">
    <location>
        <begin position="245"/>
        <end position="266"/>
    </location>
</feature>
<evidence type="ECO:0000256" key="2">
    <source>
        <dbReference type="ARBA" id="ARBA00022692"/>
    </source>
</evidence>
<reference evidence="8" key="2">
    <citation type="submission" date="2023-01" db="EMBL/GenBank/DDBJ databases">
        <authorList>
            <person name="Petersen C."/>
        </authorList>
    </citation>
    <scope>NUCLEOTIDE SEQUENCE</scope>
    <source>
        <strain evidence="8">IBT 17514</strain>
    </source>
</reference>
<keyword evidence="3 6" id="KW-1133">Transmembrane helix</keyword>
<feature type="transmembrane region" description="Helical" evidence="6">
    <location>
        <begin position="123"/>
        <end position="145"/>
    </location>
</feature>
<evidence type="ECO:0000313" key="9">
    <source>
        <dbReference type="Proteomes" id="UP001215712"/>
    </source>
</evidence>
<comment type="similarity">
    <text evidence="5">Belongs to the SAT4 family.</text>
</comment>
<reference evidence="8" key="1">
    <citation type="journal article" date="2023" name="IMA Fungus">
        <title>Comparative genomic study of the Penicillium genus elucidates a diverse pangenome and 15 lateral gene transfer events.</title>
        <authorList>
            <person name="Petersen C."/>
            <person name="Sorensen T."/>
            <person name="Nielsen M.R."/>
            <person name="Sondergaard T.E."/>
            <person name="Sorensen J.L."/>
            <person name="Fitzpatrick D.A."/>
            <person name="Frisvad J.C."/>
            <person name="Nielsen K.L."/>
        </authorList>
    </citation>
    <scope>NUCLEOTIDE SEQUENCE</scope>
    <source>
        <strain evidence="8">IBT 17514</strain>
    </source>
</reference>
<proteinExistence type="inferred from homology"/>
<comment type="subcellular location">
    <subcellularLocation>
        <location evidence="1">Membrane</location>
        <topology evidence="1">Multi-pass membrane protein</topology>
    </subcellularLocation>
</comment>
<accession>A0AAD6HNU2</accession>
<feature type="transmembrane region" description="Helical" evidence="6">
    <location>
        <begin position="47"/>
        <end position="67"/>
    </location>
</feature>
<feature type="transmembrane region" description="Helical" evidence="6">
    <location>
        <begin position="178"/>
        <end position="196"/>
    </location>
</feature>
<organism evidence="8 9">
    <name type="scientific">Penicillium malachiteum</name>
    <dbReference type="NCBI Taxonomy" id="1324776"/>
    <lineage>
        <taxon>Eukaryota</taxon>
        <taxon>Fungi</taxon>
        <taxon>Dikarya</taxon>
        <taxon>Ascomycota</taxon>
        <taxon>Pezizomycotina</taxon>
        <taxon>Eurotiomycetes</taxon>
        <taxon>Eurotiomycetidae</taxon>
        <taxon>Eurotiales</taxon>
        <taxon>Aspergillaceae</taxon>
        <taxon>Penicillium</taxon>
    </lineage>
</organism>
<dbReference type="Proteomes" id="UP001215712">
    <property type="component" value="Unassembled WGS sequence"/>
</dbReference>
<dbReference type="AlphaFoldDB" id="A0AAD6HNU2"/>
<evidence type="ECO:0000256" key="1">
    <source>
        <dbReference type="ARBA" id="ARBA00004141"/>
    </source>
</evidence>
<feature type="transmembrane region" description="Helical" evidence="6">
    <location>
        <begin position="203"/>
        <end position="225"/>
    </location>
</feature>
<feature type="domain" description="Rhodopsin" evidence="7">
    <location>
        <begin position="31"/>
        <end position="267"/>
    </location>
</feature>